<keyword evidence="1" id="KW-0808">Transferase</keyword>
<dbReference type="EMBL" id="JAWJZY010000006">
    <property type="protein sequence ID" value="MEE8659549.1"/>
    <property type="molecule type" value="Genomic_DNA"/>
</dbReference>
<dbReference type="PANTHER" id="PTHR42866:SF2">
    <property type="entry name" value="3-DEOXY-MANNO-OCTULOSONATE CYTIDYLYLTRANSFERASE, MITOCHONDRIAL"/>
    <property type="match status" value="1"/>
</dbReference>
<comment type="caution">
    <text evidence="4">The sequence shown here is derived from an EMBL/GenBank/DDBJ whole genome shotgun (WGS) entry which is preliminary data.</text>
</comment>
<dbReference type="Pfam" id="PF02348">
    <property type="entry name" value="CTP_transf_3"/>
    <property type="match status" value="1"/>
</dbReference>
<organism evidence="4 5">
    <name type="scientific">Sorlinia euscelidii</name>
    <dbReference type="NCBI Taxonomy" id="3081148"/>
    <lineage>
        <taxon>Bacteria</taxon>
        <taxon>Pseudomonadati</taxon>
        <taxon>Pseudomonadota</taxon>
        <taxon>Alphaproteobacteria</taxon>
        <taxon>Acetobacterales</taxon>
        <taxon>Acetobacteraceae</taxon>
        <taxon>Sorlinia</taxon>
    </lineage>
</organism>
<dbReference type="SUPFAM" id="SSF53448">
    <property type="entry name" value="Nucleotide-diphospho-sugar transferases"/>
    <property type="match status" value="1"/>
</dbReference>
<keyword evidence="3" id="KW-0448">Lipopolysaccharide biosynthesis</keyword>
<keyword evidence="2 4" id="KW-0548">Nucleotidyltransferase</keyword>
<dbReference type="RefSeq" id="WP_394820342.1">
    <property type="nucleotide sequence ID" value="NZ_JAWJZY010000006.1"/>
</dbReference>
<evidence type="ECO:0000313" key="5">
    <source>
        <dbReference type="Proteomes" id="UP001312908"/>
    </source>
</evidence>
<evidence type="ECO:0000256" key="3">
    <source>
        <dbReference type="ARBA" id="ARBA00022985"/>
    </source>
</evidence>
<proteinExistence type="predicted"/>
<dbReference type="GO" id="GO:0016779">
    <property type="term" value="F:nucleotidyltransferase activity"/>
    <property type="evidence" value="ECO:0007669"/>
    <property type="project" value="UniProtKB-KW"/>
</dbReference>
<dbReference type="NCBIfam" id="NF003952">
    <property type="entry name" value="PRK05450.1-5"/>
    <property type="match status" value="1"/>
</dbReference>
<dbReference type="PANTHER" id="PTHR42866">
    <property type="entry name" value="3-DEOXY-MANNO-OCTULOSONATE CYTIDYLYLTRANSFERASE"/>
    <property type="match status" value="1"/>
</dbReference>
<gene>
    <name evidence="4" type="ORF">DOFOFD_11105</name>
</gene>
<dbReference type="CDD" id="cd02517">
    <property type="entry name" value="CMP-KDO-Synthetase"/>
    <property type="match status" value="1"/>
</dbReference>
<evidence type="ECO:0000256" key="1">
    <source>
        <dbReference type="ARBA" id="ARBA00022679"/>
    </source>
</evidence>
<accession>A0ABU7U6N5</accession>
<reference evidence="4 5" key="1">
    <citation type="submission" date="2023-10" db="EMBL/GenBank/DDBJ databases">
        <title>Sorlinia euscelidii gen. nov., sp. nov., an acetic acid bacteria isolated from the gut of Euscelidius variegatus emitter.</title>
        <authorList>
            <person name="Michoud G."/>
            <person name="Marasco R."/>
            <person name="Seferji K."/>
            <person name="Gonella E."/>
            <person name="Garuglieri E."/>
            <person name="Alma A."/>
            <person name="Mapelli F."/>
            <person name="Borin S."/>
            <person name="Daffonchio D."/>
            <person name="Crotti E."/>
        </authorList>
    </citation>
    <scope>NUCLEOTIDE SEQUENCE [LARGE SCALE GENOMIC DNA]</scope>
    <source>
        <strain evidence="4 5">EV16P</strain>
    </source>
</reference>
<evidence type="ECO:0000256" key="2">
    <source>
        <dbReference type="ARBA" id="ARBA00022695"/>
    </source>
</evidence>
<keyword evidence="5" id="KW-1185">Reference proteome</keyword>
<protein>
    <submittedName>
        <fullName evidence="4">3-deoxy-manno-octulosonate cytidylyltransferase</fullName>
    </submittedName>
</protein>
<name>A0ABU7U6N5_9PROT</name>
<dbReference type="InterPro" id="IPR004528">
    <property type="entry name" value="KdsB"/>
</dbReference>
<dbReference type="InterPro" id="IPR003329">
    <property type="entry name" value="Cytidylyl_trans"/>
</dbReference>
<sequence>MKPAIIIPSRLAASRLPDKPLAMIGDKPMVVHVAEAALAANVGPVIVAAGDREIMEAVAGCGVHAVLTDPALPSGTDRVHAALQEFDPDGALDTVINLQGDLPLIRPEDIAKVLVPLNGSDFDIGTLVAPITSEVEAHTHAVVKVACAFEREGGIARGLYFSRHVIPSGAGPLWHHVGIYAWRRPALDHFVTLPPSALEKRESLEQLRALENGMTIGCAQIATAPQSVDTADDLDIVRRHVETP</sequence>
<dbReference type="NCBIfam" id="NF003948">
    <property type="entry name" value="PRK05450.1-1"/>
    <property type="match status" value="1"/>
</dbReference>
<dbReference type="InterPro" id="IPR029044">
    <property type="entry name" value="Nucleotide-diphossugar_trans"/>
</dbReference>
<evidence type="ECO:0000313" key="4">
    <source>
        <dbReference type="EMBL" id="MEE8659549.1"/>
    </source>
</evidence>
<dbReference type="Proteomes" id="UP001312908">
    <property type="component" value="Unassembled WGS sequence"/>
</dbReference>
<dbReference type="Gene3D" id="3.90.550.10">
    <property type="entry name" value="Spore Coat Polysaccharide Biosynthesis Protein SpsA, Chain A"/>
    <property type="match status" value="1"/>
</dbReference>